<evidence type="ECO:0000256" key="7">
    <source>
        <dbReference type="ARBA" id="ARBA00024195"/>
    </source>
</evidence>
<dbReference type="InterPro" id="IPR033116">
    <property type="entry name" value="TRYPSIN_SER"/>
</dbReference>
<feature type="domain" description="Peptidase S1" evidence="10">
    <location>
        <begin position="24"/>
        <end position="260"/>
    </location>
</feature>
<dbReference type="EMBL" id="CH933809">
    <property type="protein sequence ID" value="EDW17926.1"/>
    <property type="molecule type" value="Genomic_DNA"/>
</dbReference>
<dbReference type="InterPro" id="IPR009003">
    <property type="entry name" value="Peptidase_S1_PA"/>
</dbReference>
<dbReference type="Gene3D" id="2.40.10.10">
    <property type="entry name" value="Trypsin-like serine proteases"/>
    <property type="match status" value="2"/>
</dbReference>
<dbReference type="SUPFAM" id="SSF50494">
    <property type="entry name" value="Trypsin-like serine proteases"/>
    <property type="match status" value="1"/>
</dbReference>
<dbReference type="MEROPS" id="S01.B07"/>
<dbReference type="InterPro" id="IPR001314">
    <property type="entry name" value="Peptidase_S1A"/>
</dbReference>
<keyword evidence="2 9" id="KW-0732">Signal</keyword>
<dbReference type="InterPro" id="IPR051487">
    <property type="entry name" value="Ser/Thr_Proteases_Immune/Dev"/>
</dbReference>
<comment type="similarity">
    <text evidence="7">Belongs to the peptidase S1 family. CLIP subfamily.</text>
</comment>
<dbReference type="InParanoid" id="B4KZJ9"/>
<evidence type="ECO:0000256" key="2">
    <source>
        <dbReference type="ARBA" id="ARBA00022729"/>
    </source>
</evidence>
<reference evidence="11 12" key="1">
    <citation type="journal article" date="2007" name="Nature">
        <title>Evolution of genes and genomes on the Drosophila phylogeny.</title>
        <authorList>
            <consortium name="Drosophila 12 Genomes Consortium"/>
            <person name="Clark A.G."/>
            <person name="Eisen M.B."/>
            <person name="Smith D.R."/>
            <person name="Bergman C.M."/>
            <person name="Oliver B."/>
            <person name="Markow T.A."/>
            <person name="Kaufman T.C."/>
            <person name="Kellis M."/>
            <person name="Gelbart W."/>
            <person name="Iyer V.N."/>
            <person name="Pollard D.A."/>
            <person name="Sackton T.B."/>
            <person name="Larracuente A.M."/>
            <person name="Singh N.D."/>
            <person name="Abad J.P."/>
            <person name="Abt D.N."/>
            <person name="Adryan B."/>
            <person name="Aguade M."/>
            <person name="Akashi H."/>
            <person name="Anderson W.W."/>
            <person name="Aquadro C.F."/>
            <person name="Ardell D.H."/>
            <person name="Arguello R."/>
            <person name="Artieri C.G."/>
            <person name="Barbash D.A."/>
            <person name="Barker D."/>
            <person name="Barsanti P."/>
            <person name="Batterham P."/>
            <person name="Batzoglou S."/>
            <person name="Begun D."/>
            <person name="Bhutkar A."/>
            <person name="Blanco E."/>
            <person name="Bosak S.A."/>
            <person name="Bradley R.K."/>
            <person name="Brand A.D."/>
            <person name="Brent M.R."/>
            <person name="Brooks A.N."/>
            <person name="Brown R.H."/>
            <person name="Butlin R.K."/>
            <person name="Caggese C."/>
            <person name="Calvi B.R."/>
            <person name="Bernardo de Carvalho A."/>
            <person name="Caspi A."/>
            <person name="Castrezana S."/>
            <person name="Celniker S.E."/>
            <person name="Chang J.L."/>
            <person name="Chapple C."/>
            <person name="Chatterji S."/>
            <person name="Chinwalla A."/>
            <person name="Civetta A."/>
            <person name="Clifton S.W."/>
            <person name="Comeron J.M."/>
            <person name="Costello J.C."/>
            <person name="Coyne J.A."/>
            <person name="Daub J."/>
            <person name="David R.G."/>
            <person name="Delcher A.L."/>
            <person name="Delehaunty K."/>
            <person name="Do C.B."/>
            <person name="Ebling H."/>
            <person name="Edwards K."/>
            <person name="Eickbush T."/>
            <person name="Evans J.D."/>
            <person name="Filipski A."/>
            <person name="Findeiss S."/>
            <person name="Freyhult E."/>
            <person name="Fulton L."/>
            <person name="Fulton R."/>
            <person name="Garcia A.C."/>
            <person name="Gardiner A."/>
            <person name="Garfield D.A."/>
            <person name="Garvin B.E."/>
            <person name="Gibson G."/>
            <person name="Gilbert D."/>
            <person name="Gnerre S."/>
            <person name="Godfrey J."/>
            <person name="Good R."/>
            <person name="Gotea V."/>
            <person name="Gravely B."/>
            <person name="Greenberg A.J."/>
            <person name="Griffiths-Jones S."/>
            <person name="Gross S."/>
            <person name="Guigo R."/>
            <person name="Gustafson E.A."/>
            <person name="Haerty W."/>
            <person name="Hahn M.W."/>
            <person name="Halligan D.L."/>
            <person name="Halpern A.L."/>
            <person name="Halter G.M."/>
            <person name="Han M.V."/>
            <person name="Heger A."/>
            <person name="Hillier L."/>
            <person name="Hinrichs A.S."/>
            <person name="Holmes I."/>
            <person name="Hoskins R.A."/>
            <person name="Hubisz M.J."/>
            <person name="Hultmark D."/>
            <person name="Huntley M.A."/>
            <person name="Jaffe D.B."/>
            <person name="Jagadeeshan S."/>
            <person name="Jeck W.R."/>
            <person name="Johnson J."/>
            <person name="Jones C.D."/>
            <person name="Jordan W.C."/>
            <person name="Karpen G.H."/>
            <person name="Kataoka E."/>
            <person name="Keightley P.D."/>
            <person name="Kheradpour P."/>
            <person name="Kirkness E.F."/>
            <person name="Koerich L.B."/>
            <person name="Kristiansen K."/>
            <person name="Kudrna D."/>
            <person name="Kulathinal R.J."/>
            <person name="Kumar S."/>
            <person name="Kwok R."/>
            <person name="Lander E."/>
            <person name="Langley C.H."/>
            <person name="Lapoint R."/>
            <person name="Lazzaro B.P."/>
            <person name="Lee S.J."/>
            <person name="Levesque L."/>
            <person name="Li R."/>
            <person name="Lin C.F."/>
            <person name="Lin M.F."/>
            <person name="Lindblad-Toh K."/>
            <person name="Llopart A."/>
            <person name="Long M."/>
            <person name="Low L."/>
            <person name="Lozovsky E."/>
            <person name="Lu J."/>
            <person name="Luo M."/>
            <person name="Machado C.A."/>
            <person name="Makalowski W."/>
            <person name="Marzo M."/>
            <person name="Matsuda M."/>
            <person name="Matzkin L."/>
            <person name="McAllister B."/>
            <person name="McBride C.S."/>
            <person name="McKernan B."/>
            <person name="McKernan K."/>
            <person name="Mendez-Lago M."/>
            <person name="Minx P."/>
            <person name="Mollenhauer M.U."/>
            <person name="Montooth K."/>
            <person name="Mount S.M."/>
            <person name="Mu X."/>
            <person name="Myers E."/>
            <person name="Negre B."/>
            <person name="Newfeld S."/>
            <person name="Nielsen R."/>
            <person name="Noor M.A."/>
            <person name="O'Grady P."/>
            <person name="Pachter L."/>
            <person name="Papaceit M."/>
            <person name="Parisi M.J."/>
            <person name="Parisi M."/>
            <person name="Parts L."/>
            <person name="Pedersen J.S."/>
            <person name="Pesole G."/>
            <person name="Phillippy A.M."/>
            <person name="Ponting C.P."/>
            <person name="Pop M."/>
            <person name="Porcelli D."/>
            <person name="Powell J.R."/>
            <person name="Prohaska S."/>
            <person name="Pruitt K."/>
            <person name="Puig M."/>
            <person name="Quesneville H."/>
            <person name="Ram K.R."/>
            <person name="Rand D."/>
            <person name="Rasmussen M.D."/>
            <person name="Reed L.K."/>
            <person name="Reenan R."/>
            <person name="Reily A."/>
            <person name="Remington K.A."/>
            <person name="Rieger T.T."/>
            <person name="Ritchie M.G."/>
            <person name="Robin C."/>
            <person name="Rogers Y.H."/>
            <person name="Rohde C."/>
            <person name="Rozas J."/>
            <person name="Rubenfield M.J."/>
            <person name="Ruiz A."/>
            <person name="Russo S."/>
            <person name="Salzberg S.L."/>
            <person name="Sanchez-Gracia A."/>
            <person name="Saranga D.J."/>
            <person name="Sato H."/>
            <person name="Schaeffer S.W."/>
            <person name="Schatz M.C."/>
            <person name="Schlenke T."/>
            <person name="Schwartz R."/>
            <person name="Segarra C."/>
            <person name="Singh R.S."/>
            <person name="Sirot L."/>
            <person name="Sirota M."/>
            <person name="Sisneros N.B."/>
            <person name="Smith C.D."/>
            <person name="Smith T.F."/>
            <person name="Spieth J."/>
            <person name="Stage D.E."/>
            <person name="Stark A."/>
            <person name="Stephan W."/>
            <person name="Strausberg R.L."/>
            <person name="Strempel S."/>
            <person name="Sturgill D."/>
            <person name="Sutton G."/>
            <person name="Sutton G.G."/>
            <person name="Tao W."/>
            <person name="Teichmann S."/>
            <person name="Tobari Y.N."/>
            <person name="Tomimura Y."/>
            <person name="Tsolas J.M."/>
            <person name="Valente V.L."/>
            <person name="Venter E."/>
            <person name="Venter J.C."/>
            <person name="Vicario S."/>
            <person name="Vieira F.G."/>
            <person name="Vilella A.J."/>
            <person name="Villasante A."/>
            <person name="Walenz B."/>
            <person name="Wang J."/>
            <person name="Wasserman M."/>
            <person name="Watts T."/>
            <person name="Wilson D."/>
            <person name="Wilson R.K."/>
            <person name="Wing R.A."/>
            <person name="Wolfner M.F."/>
            <person name="Wong A."/>
            <person name="Wong G.K."/>
            <person name="Wu C.I."/>
            <person name="Wu G."/>
            <person name="Yamamoto D."/>
            <person name="Yang H.P."/>
            <person name="Yang S.P."/>
            <person name="Yorke J.A."/>
            <person name="Yoshida K."/>
            <person name="Zdobnov E."/>
            <person name="Zhang P."/>
            <person name="Zhang Y."/>
            <person name="Zimin A.V."/>
            <person name="Baldwin J."/>
            <person name="Abdouelleil A."/>
            <person name="Abdulkadir J."/>
            <person name="Abebe A."/>
            <person name="Abera B."/>
            <person name="Abreu J."/>
            <person name="Acer S.C."/>
            <person name="Aftuck L."/>
            <person name="Alexander A."/>
            <person name="An P."/>
            <person name="Anderson E."/>
            <person name="Anderson S."/>
            <person name="Arachi H."/>
            <person name="Azer M."/>
            <person name="Bachantsang P."/>
            <person name="Barry A."/>
            <person name="Bayul T."/>
            <person name="Berlin A."/>
            <person name="Bessette D."/>
            <person name="Bloom T."/>
            <person name="Blye J."/>
            <person name="Boguslavskiy L."/>
            <person name="Bonnet C."/>
            <person name="Boukhgalter B."/>
            <person name="Bourzgui I."/>
            <person name="Brown A."/>
            <person name="Cahill P."/>
            <person name="Channer S."/>
            <person name="Cheshatsang Y."/>
            <person name="Chuda L."/>
            <person name="Citroen M."/>
            <person name="Collymore A."/>
            <person name="Cooke P."/>
            <person name="Costello M."/>
            <person name="D'Aco K."/>
            <person name="Daza R."/>
            <person name="De Haan G."/>
            <person name="DeGray S."/>
            <person name="DeMaso C."/>
            <person name="Dhargay N."/>
            <person name="Dooley K."/>
            <person name="Dooley E."/>
            <person name="Doricent M."/>
            <person name="Dorje P."/>
            <person name="Dorjee K."/>
            <person name="Dupes A."/>
            <person name="Elong R."/>
            <person name="Falk J."/>
            <person name="Farina A."/>
            <person name="Faro S."/>
            <person name="Ferguson D."/>
            <person name="Fisher S."/>
            <person name="Foley C.D."/>
            <person name="Franke A."/>
            <person name="Friedrich D."/>
            <person name="Gadbois L."/>
            <person name="Gearin G."/>
            <person name="Gearin C.R."/>
            <person name="Giannoukos G."/>
            <person name="Goode T."/>
            <person name="Graham J."/>
            <person name="Grandbois E."/>
            <person name="Grewal S."/>
            <person name="Gyaltsen K."/>
            <person name="Hafez N."/>
            <person name="Hagos B."/>
            <person name="Hall J."/>
            <person name="Henson C."/>
            <person name="Hollinger A."/>
            <person name="Honan T."/>
            <person name="Huard M.D."/>
            <person name="Hughes L."/>
            <person name="Hurhula B."/>
            <person name="Husby M.E."/>
            <person name="Kamat A."/>
            <person name="Kanga B."/>
            <person name="Kashin S."/>
            <person name="Khazanovich D."/>
            <person name="Kisner P."/>
            <person name="Lance K."/>
            <person name="Lara M."/>
            <person name="Lee W."/>
            <person name="Lennon N."/>
            <person name="Letendre F."/>
            <person name="LeVine R."/>
            <person name="Lipovsky A."/>
            <person name="Liu X."/>
            <person name="Liu J."/>
            <person name="Liu S."/>
            <person name="Lokyitsang T."/>
            <person name="Lokyitsang Y."/>
            <person name="Lubonja R."/>
            <person name="Lui A."/>
            <person name="MacDonald P."/>
            <person name="Magnisalis V."/>
            <person name="Maru K."/>
            <person name="Matthews C."/>
            <person name="McCusker W."/>
            <person name="McDonough S."/>
            <person name="Mehta T."/>
            <person name="Meldrim J."/>
            <person name="Meneus L."/>
            <person name="Mihai O."/>
            <person name="Mihalev A."/>
            <person name="Mihova T."/>
            <person name="Mittelman R."/>
            <person name="Mlenga V."/>
            <person name="Montmayeur A."/>
            <person name="Mulrain L."/>
            <person name="Navidi A."/>
            <person name="Naylor J."/>
            <person name="Negash T."/>
            <person name="Nguyen T."/>
            <person name="Nguyen N."/>
            <person name="Nicol R."/>
            <person name="Norbu C."/>
            <person name="Norbu N."/>
            <person name="Novod N."/>
            <person name="O'Neill B."/>
            <person name="Osman S."/>
            <person name="Markiewicz E."/>
            <person name="Oyono O.L."/>
            <person name="Patti C."/>
            <person name="Phunkhang P."/>
            <person name="Pierre F."/>
            <person name="Priest M."/>
            <person name="Raghuraman S."/>
            <person name="Rege F."/>
            <person name="Reyes R."/>
            <person name="Rise C."/>
            <person name="Rogov P."/>
            <person name="Ross K."/>
            <person name="Ryan E."/>
            <person name="Settipalli S."/>
            <person name="Shea T."/>
            <person name="Sherpa N."/>
            <person name="Shi L."/>
            <person name="Shih D."/>
            <person name="Sparrow T."/>
            <person name="Spaulding J."/>
            <person name="Stalker J."/>
            <person name="Stange-Thomann N."/>
            <person name="Stavropoulos S."/>
            <person name="Stone C."/>
            <person name="Strader C."/>
            <person name="Tesfaye S."/>
            <person name="Thomson T."/>
            <person name="Thoulutsang Y."/>
            <person name="Thoulutsang D."/>
            <person name="Topham K."/>
            <person name="Topping I."/>
            <person name="Tsamla T."/>
            <person name="Vassiliev H."/>
            <person name="Vo A."/>
            <person name="Wangchuk T."/>
            <person name="Wangdi T."/>
            <person name="Weiand M."/>
            <person name="Wilkinson J."/>
            <person name="Wilson A."/>
            <person name="Yadav S."/>
            <person name="Young G."/>
            <person name="Yu Q."/>
            <person name="Zembek L."/>
            <person name="Zhong D."/>
            <person name="Zimmer A."/>
            <person name="Zwirko Z."/>
            <person name="Jaffe D.B."/>
            <person name="Alvarez P."/>
            <person name="Brockman W."/>
            <person name="Butler J."/>
            <person name="Chin C."/>
            <person name="Gnerre S."/>
            <person name="Grabherr M."/>
            <person name="Kleber M."/>
            <person name="Mauceli E."/>
            <person name="MacCallum I."/>
        </authorList>
    </citation>
    <scope>NUCLEOTIDE SEQUENCE [LARGE SCALE GENOMIC DNA]</scope>
    <source>
        <strain evidence="12">Tucson 15081-1352.22</strain>
    </source>
</reference>
<gene>
    <name evidence="11" type="primary">Dmoj\GI12385</name>
    <name evidence="11" type="ORF">Dmoj_GI12385</name>
</gene>
<dbReference type="KEGG" id="dmo:Dmoj_GI12385"/>
<dbReference type="GO" id="GO:0006508">
    <property type="term" value="P:proteolysis"/>
    <property type="evidence" value="ECO:0007669"/>
    <property type="project" value="UniProtKB-KW"/>
</dbReference>
<dbReference type="OMA" id="VICMSTK"/>
<dbReference type="Pfam" id="PF00089">
    <property type="entry name" value="Trypsin"/>
    <property type="match status" value="1"/>
</dbReference>
<keyword evidence="5" id="KW-0865">Zymogen</keyword>
<dbReference type="PROSITE" id="PS00134">
    <property type="entry name" value="TRYPSIN_HIS"/>
    <property type="match status" value="1"/>
</dbReference>
<evidence type="ECO:0000256" key="3">
    <source>
        <dbReference type="ARBA" id="ARBA00022801"/>
    </source>
</evidence>
<dbReference type="SMART" id="SM00020">
    <property type="entry name" value="Tryp_SPc"/>
    <property type="match status" value="1"/>
</dbReference>
<organism evidence="11 12">
    <name type="scientific">Drosophila mojavensis</name>
    <name type="common">Fruit fly</name>
    <dbReference type="NCBI Taxonomy" id="7230"/>
    <lineage>
        <taxon>Eukaryota</taxon>
        <taxon>Metazoa</taxon>
        <taxon>Ecdysozoa</taxon>
        <taxon>Arthropoda</taxon>
        <taxon>Hexapoda</taxon>
        <taxon>Insecta</taxon>
        <taxon>Pterygota</taxon>
        <taxon>Neoptera</taxon>
        <taxon>Endopterygota</taxon>
        <taxon>Diptera</taxon>
        <taxon>Brachycera</taxon>
        <taxon>Muscomorpha</taxon>
        <taxon>Ephydroidea</taxon>
        <taxon>Drosophilidae</taxon>
        <taxon>Drosophila</taxon>
    </lineage>
</organism>
<keyword evidence="6" id="KW-1015">Disulfide bond</keyword>
<dbReference type="PROSITE" id="PS50240">
    <property type="entry name" value="TRYPSIN_DOM"/>
    <property type="match status" value="1"/>
</dbReference>
<dbReference type="AlphaFoldDB" id="B4KZJ9"/>
<dbReference type="FunFam" id="2.40.10.10:FF:000073">
    <property type="entry name" value="Trypsin alpha"/>
    <property type="match status" value="1"/>
</dbReference>
<feature type="signal peptide" evidence="9">
    <location>
        <begin position="1"/>
        <end position="17"/>
    </location>
</feature>
<dbReference type="InterPro" id="IPR043504">
    <property type="entry name" value="Peptidase_S1_PA_chymotrypsin"/>
</dbReference>
<dbReference type="OrthoDB" id="5565075at2759"/>
<evidence type="ECO:0000256" key="8">
    <source>
        <dbReference type="RuleBase" id="RU363034"/>
    </source>
</evidence>
<dbReference type="Proteomes" id="UP000009192">
    <property type="component" value="Unassembled WGS sequence"/>
</dbReference>
<keyword evidence="1 8" id="KW-0645">Protease</keyword>
<evidence type="ECO:0000259" key="10">
    <source>
        <dbReference type="PROSITE" id="PS50240"/>
    </source>
</evidence>
<dbReference type="eggNOG" id="KOG3627">
    <property type="taxonomic scope" value="Eukaryota"/>
</dbReference>
<evidence type="ECO:0000256" key="6">
    <source>
        <dbReference type="ARBA" id="ARBA00023157"/>
    </source>
</evidence>
<evidence type="ECO:0000256" key="4">
    <source>
        <dbReference type="ARBA" id="ARBA00022825"/>
    </source>
</evidence>
<dbReference type="InterPro" id="IPR001254">
    <property type="entry name" value="Trypsin_dom"/>
</dbReference>
<dbReference type="CDD" id="cd00190">
    <property type="entry name" value="Tryp_SPc"/>
    <property type="match status" value="1"/>
</dbReference>
<accession>B4KZJ9</accession>
<name>B4KZJ9_DROMO</name>
<dbReference type="SMR" id="B4KZJ9"/>
<dbReference type="GO" id="GO:0004252">
    <property type="term" value="F:serine-type endopeptidase activity"/>
    <property type="evidence" value="ECO:0007669"/>
    <property type="project" value="InterPro"/>
</dbReference>
<dbReference type="PRINTS" id="PR00722">
    <property type="entry name" value="CHYMOTRYPSIN"/>
</dbReference>
<evidence type="ECO:0000313" key="11">
    <source>
        <dbReference type="EMBL" id="EDW17926.1"/>
    </source>
</evidence>
<dbReference type="PhylomeDB" id="B4KZJ9"/>
<dbReference type="PROSITE" id="PS00135">
    <property type="entry name" value="TRYPSIN_SER"/>
    <property type="match status" value="1"/>
</dbReference>
<keyword evidence="12" id="KW-1185">Reference proteome</keyword>
<dbReference type="InterPro" id="IPR018114">
    <property type="entry name" value="TRYPSIN_HIS"/>
</dbReference>
<evidence type="ECO:0000256" key="9">
    <source>
        <dbReference type="SAM" id="SignalP"/>
    </source>
</evidence>
<evidence type="ECO:0000256" key="5">
    <source>
        <dbReference type="ARBA" id="ARBA00023145"/>
    </source>
</evidence>
<proteinExistence type="inferred from homology"/>
<sequence>MLKLFIALTALLATAAAAPLEGRITNGDVARVGQFPYQVGLSIAIGDSGAWCGGSLISKRWILTAAHCTDSADSVTVYVGATKIKEEEPGQHRIHVEKSGIIVHEHWNPQLVVNDISLIKLPAELEFNDRVRAATLPKKDGRYSTYADELAIASGWGLDSDKSNAVSPVLRYVEQPIMSSERCNKYWMGLITDKVICMSTKGGKSTCQGDSGGPLVHKEGDINYLIGATSFGLSLGCEKNFPAVFTRITSYLDWIEDHSGVVNK</sequence>
<evidence type="ECO:0000256" key="1">
    <source>
        <dbReference type="ARBA" id="ARBA00022670"/>
    </source>
</evidence>
<evidence type="ECO:0000313" key="12">
    <source>
        <dbReference type="Proteomes" id="UP000009192"/>
    </source>
</evidence>
<dbReference type="PANTHER" id="PTHR24256">
    <property type="entry name" value="TRYPTASE-RELATED"/>
    <property type="match status" value="1"/>
</dbReference>
<keyword evidence="4 8" id="KW-0720">Serine protease</keyword>
<protein>
    <recommendedName>
        <fullName evidence="10">Peptidase S1 domain-containing protein</fullName>
    </recommendedName>
</protein>
<feature type="chain" id="PRO_5002814854" description="Peptidase S1 domain-containing protein" evidence="9">
    <location>
        <begin position="18"/>
        <end position="264"/>
    </location>
</feature>
<dbReference type="FunFam" id="2.40.10.10:FF:000025">
    <property type="entry name" value="serine proteases 1/2"/>
    <property type="match status" value="1"/>
</dbReference>
<dbReference type="HOGENOM" id="CLU_006842_7_6_1"/>
<keyword evidence="3 8" id="KW-0378">Hydrolase</keyword>